<keyword evidence="3 5" id="KW-1133">Transmembrane helix</keyword>
<evidence type="ECO:0000256" key="4">
    <source>
        <dbReference type="ARBA" id="ARBA00023136"/>
    </source>
</evidence>
<dbReference type="AlphaFoldDB" id="A0AAJ6AJ23"/>
<accession>A0AAJ6AJ23</accession>
<evidence type="ECO:0000259" key="6">
    <source>
        <dbReference type="Pfam" id="PF02656"/>
    </source>
</evidence>
<organism evidence="7 8">
    <name type="scientific">Auritidibacter ignavus</name>
    <dbReference type="NCBI Taxonomy" id="678932"/>
    <lineage>
        <taxon>Bacteria</taxon>
        <taxon>Bacillati</taxon>
        <taxon>Actinomycetota</taxon>
        <taxon>Actinomycetes</taxon>
        <taxon>Micrococcales</taxon>
        <taxon>Micrococcaceae</taxon>
        <taxon>Auritidibacter</taxon>
    </lineage>
</organism>
<feature type="domain" description="DUF202" evidence="6">
    <location>
        <begin position="10"/>
        <end position="73"/>
    </location>
</feature>
<dbReference type="RefSeq" id="WP_110099450.1">
    <property type="nucleotide sequence ID" value="NZ_CP122561.1"/>
</dbReference>
<evidence type="ECO:0000313" key="7">
    <source>
        <dbReference type="EMBL" id="WGH94428.1"/>
    </source>
</evidence>
<evidence type="ECO:0000256" key="2">
    <source>
        <dbReference type="ARBA" id="ARBA00022692"/>
    </source>
</evidence>
<evidence type="ECO:0000256" key="3">
    <source>
        <dbReference type="ARBA" id="ARBA00022989"/>
    </source>
</evidence>
<protein>
    <submittedName>
        <fullName evidence="7">DUF202 domain-containing protein</fullName>
    </submittedName>
</protein>
<reference evidence="7 8" key="1">
    <citation type="submission" date="2023-03" db="EMBL/GenBank/DDBJ databases">
        <title>Complete genome sequences of several Auritidibacter ignavus strains isolated from ear infections.</title>
        <authorList>
            <person name="Baehr T."/>
            <person name="Baumhoegger A.M."/>
        </authorList>
    </citation>
    <scope>NUCLEOTIDE SEQUENCE [LARGE SCALE GENOMIC DNA]</scope>
    <source>
        <strain evidence="7 8">BABAE-6</strain>
    </source>
</reference>
<feature type="transmembrane region" description="Helical" evidence="5">
    <location>
        <begin position="46"/>
        <end position="64"/>
    </location>
</feature>
<keyword evidence="8" id="KW-1185">Reference proteome</keyword>
<dbReference type="GO" id="GO:0012505">
    <property type="term" value="C:endomembrane system"/>
    <property type="evidence" value="ECO:0007669"/>
    <property type="project" value="UniProtKB-SubCell"/>
</dbReference>
<dbReference type="GeneID" id="83695413"/>
<keyword evidence="2 5" id="KW-0812">Transmembrane</keyword>
<gene>
    <name evidence="7" type="ORF">QDX21_06530</name>
</gene>
<evidence type="ECO:0000313" key="8">
    <source>
        <dbReference type="Proteomes" id="UP001224674"/>
    </source>
</evidence>
<dbReference type="InterPro" id="IPR003807">
    <property type="entry name" value="DUF202"/>
</dbReference>
<evidence type="ECO:0000256" key="1">
    <source>
        <dbReference type="ARBA" id="ARBA00004127"/>
    </source>
</evidence>
<dbReference type="EMBL" id="CP122566">
    <property type="protein sequence ID" value="WGH94428.1"/>
    <property type="molecule type" value="Genomic_DNA"/>
</dbReference>
<feature type="transmembrane region" description="Helical" evidence="5">
    <location>
        <begin position="85"/>
        <end position="107"/>
    </location>
</feature>
<feature type="transmembrane region" description="Helical" evidence="5">
    <location>
        <begin position="21"/>
        <end position="40"/>
    </location>
</feature>
<dbReference type="Proteomes" id="UP001224674">
    <property type="component" value="Chromosome"/>
</dbReference>
<sequence length="108" mass="11753">MATTYRLHEDPALQPERTILSWSRTILVLCVVSSLFLRWYPDVGLISLAPAVGCVVAGLVIQLTQRHRYALQSRGIVRGQVEANLIAVGLMTALVVAVAGLGLMALWL</sequence>
<dbReference type="Pfam" id="PF02656">
    <property type="entry name" value="DUF202"/>
    <property type="match status" value="1"/>
</dbReference>
<evidence type="ECO:0000256" key="5">
    <source>
        <dbReference type="SAM" id="Phobius"/>
    </source>
</evidence>
<proteinExistence type="predicted"/>
<name>A0AAJ6AJ23_9MICC</name>
<comment type="subcellular location">
    <subcellularLocation>
        <location evidence="1">Endomembrane system</location>
        <topology evidence="1">Multi-pass membrane protein</topology>
    </subcellularLocation>
</comment>
<keyword evidence="4 5" id="KW-0472">Membrane</keyword>